<keyword evidence="1" id="KW-0472">Membrane</keyword>
<accession>A0ABT1VXX8</accession>
<name>A0ABT1VXX8_9PROT</name>
<organism evidence="2 3">
    <name type="scientific">Rhizosaccharibacter radicis</name>
    <dbReference type="NCBI Taxonomy" id="2782605"/>
    <lineage>
        <taxon>Bacteria</taxon>
        <taxon>Pseudomonadati</taxon>
        <taxon>Pseudomonadota</taxon>
        <taxon>Alphaproteobacteria</taxon>
        <taxon>Acetobacterales</taxon>
        <taxon>Acetobacteraceae</taxon>
        <taxon>Rhizosaccharibacter</taxon>
    </lineage>
</organism>
<evidence type="ECO:0000256" key="1">
    <source>
        <dbReference type="SAM" id="Phobius"/>
    </source>
</evidence>
<gene>
    <name evidence="2" type="ORF">NFI88_05135</name>
</gene>
<sequence>MTTMTFNAGTLFNRAATAQLSRRPVSLRIPRVLRVREAVLPMVPHRDAVTEAGELAGRAALAMLPFSFLCWVFIAH</sequence>
<dbReference type="EMBL" id="JAMZEJ010000003">
    <property type="protein sequence ID" value="MCQ8240225.1"/>
    <property type="molecule type" value="Genomic_DNA"/>
</dbReference>
<proteinExistence type="predicted"/>
<evidence type="ECO:0000313" key="3">
    <source>
        <dbReference type="Proteomes" id="UP001524547"/>
    </source>
</evidence>
<evidence type="ECO:0000313" key="2">
    <source>
        <dbReference type="EMBL" id="MCQ8240225.1"/>
    </source>
</evidence>
<feature type="transmembrane region" description="Helical" evidence="1">
    <location>
        <begin position="55"/>
        <end position="74"/>
    </location>
</feature>
<dbReference type="Proteomes" id="UP001524547">
    <property type="component" value="Unassembled WGS sequence"/>
</dbReference>
<dbReference type="RefSeq" id="WP_422918972.1">
    <property type="nucleotide sequence ID" value="NZ_JAMZEJ010000003.1"/>
</dbReference>
<reference evidence="2 3" key="1">
    <citation type="submission" date="2022-06" db="EMBL/GenBank/DDBJ databases">
        <title>Rhizosaccharibacter gen. nov. sp. nov. KSS12, endophytic bacteria isolated from sugarcane.</title>
        <authorList>
            <person name="Pitiwittayakul N."/>
        </authorList>
    </citation>
    <scope>NUCLEOTIDE SEQUENCE [LARGE SCALE GENOMIC DNA]</scope>
    <source>
        <strain evidence="2 3">KSS12</strain>
    </source>
</reference>
<keyword evidence="3" id="KW-1185">Reference proteome</keyword>
<protein>
    <submittedName>
        <fullName evidence="2">Uncharacterized protein</fullName>
    </submittedName>
</protein>
<comment type="caution">
    <text evidence="2">The sequence shown here is derived from an EMBL/GenBank/DDBJ whole genome shotgun (WGS) entry which is preliminary data.</text>
</comment>
<keyword evidence="1" id="KW-1133">Transmembrane helix</keyword>
<keyword evidence="1" id="KW-0812">Transmembrane</keyword>